<evidence type="ECO:0000256" key="5">
    <source>
        <dbReference type="ARBA" id="ARBA00023040"/>
    </source>
</evidence>
<dbReference type="PRINTS" id="PR00237">
    <property type="entry name" value="GPCRRHODOPSN"/>
</dbReference>
<name>W5N5N0_LEPOC</name>
<keyword evidence="3 10" id="KW-0812">Transmembrane</keyword>
<dbReference type="Ensembl" id="ENSLOCT00000015969.1">
    <property type="protein sequence ID" value="ENSLOCP00000015939.1"/>
    <property type="gene ID" value="ENSLOCG00000012946.1"/>
</dbReference>
<protein>
    <recommendedName>
        <fullName evidence="12">G-protein coupled receptors family 1 profile domain-containing protein</fullName>
    </recommendedName>
</protein>
<keyword evidence="9 10" id="KW-0807">Transducer</keyword>
<feature type="transmembrane region" description="Helical" evidence="11">
    <location>
        <begin position="242"/>
        <end position="265"/>
    </location>
</feature>
<dbReference type="HOGENOM" id="CLU_009579_8_3_1"/>
<evidence type="ECO:0000313" key="13">
    <source>
        <dbReference type="Ensembl" id="ENSLOCP00000015939.1"/>
    </source>
</evidence>
<keyword evidence="4 11" id="KW-1133">Transmembrane helix</keyword>
<dbReference type="EMBL" id="AHAT01002383">
    <property type="status" value="NOT_ANNOTATED_CDS"/>
    <property type="molecule type" value="Genomic_DNA"/>
</dbReference>
<feature type="transmembrane region" description="Helical" evidence="11">
    <location>
        <begin position="42"/>
        <end position="66"/>
    </location>
</feature>
<evidence type="ECO:0000256" key="6">
    <source>
        <dbReference type="ARBA" id="ARBA00023136"/>
    </source>
</evidence>
<dbReference type="GO" id="GO:0019722">
    <property type="term" value="P:calcium-mediated signaling"/>
    <property type="evidence" value="ECO:0000318"/>
    <property type="project" value="GO_Central"/>
</dbReference>
<reference evidence="13" key="2">
    <citation type="submission" date="2025-08" db="UniProtKB">
        <authorList>
            <consortium name="Ensembl"/>
        </authorList>
    </citation>
    <scope>IDENTIFICATION</scope>
</reference>
<evidence type="ECO:0000256" key="3">
    <source>
        <dbReference type="ARBA" id="ARBA00022692"/>
    </source>
</evidence>
<proteinExistence type="inferred from homology"/>
<dbReference type="InParanoid" id="W5N5N0"/>
<dbReference type="PRINTS" id="PR00657">
    <property type="entry name" value="CCCHEMOKINER"/>
</dbReference>
<sequence>TVTELPWSMTGNVSEDYYEDYSDDGGLVLLCEDYSPEFGGTFSSVCYLLIFCFSLIGNTLVLCTLIKYENLKKVTNIFILNLAVSDLIFSFSLPFWAVYHVHHWVFGTFMCQLLTGVFFIGFYSCMMFLMLMTVDRYLIVVHATTVSLSRRTFRATVASGIIWTICIGASLPESIFTETAESENGILCRSVFISITVDLVGVYIQISLFFLLPFVVIVYCYTRMIQTILSSRIRKKQKAVKLIFTLITGFFLCWAPYNVTLFLSTLRELNISPLTQCAAEQALNYAFYVCHNIAYLHCCLNPLFYVFVGVKFRQYLASMVCKKRGFTLTCLSWQAHYSTQTNKKYNCSFFKKNLSI</sequence>
<dbReference type="Pfam" id="PF00001">
    <property type="entry name" value="7tm_1"/>
    <property type="match status" value="1"/>
</dbReference>
<dbReference type="GO" id="GO:0006955">
    <property type="term" value="P:immune response"/>
    <property type="evidence" value="ECO:0000318"/>
    <property type="project" value="GO_Central"/>
</dbReference>
<dbReference type="GO" id="GO:0019957">
    <property type="term" value="F:C-C chemokine binding"/>
    <property type="evidence" value="ECO:0000318"/>
    <property type="project" value="GO_Central"/>
</dbReference>
<dbReference type="PROSITE" id="PS50262">
    <property type="entry name" value="G_PROTEIN_RECEP_F1_2"/>
    <property type="match status" value="1"/>
</dbReference>
<dbReference type="Bgee" id="ENSLOCG00000012946">
    <property type="expression patterns" value="Expressed in heart and 10 other cell types or tissues"/>
</dbReference>
<comment type="subcellular location">
    <subcellularLocation>
        <location evidence="1">Cell membrane</location>
        <topology evidence="1">Multi-pass membrane protein</topology>
    </subcellularLocation>
</comment>
<dbReference type="OMA" id="DHATEWI"/>
<feature type="transmembrane region" description="Helical" evidence="11">
    <location>
        <begin position="78"/>
        <end position="98"/>
    </location>
</feature>
<evidence type="ECO:0000256" key="1">
    <source>
        <dbReference type="ARBA" id="ARBA00004651"/>
    </source>
</evidence>
<feature type="transmembrane region" description="Helical" evidence="11">
    <location>
        <begin position="104"/>
        <end position="131"/>
    </location>
</feature>
<dbReference type="InterPro" id="IPR050119">
    <property type="entry name" value="CCR1-9-like"/>
</dbReference>
<dbReference type="eggNOG" id="KOG3656">
    <property type="taxonomic scope" value="Eukaryota"/>
</dbReference>
<keyword evidence="2" id="KW-1003">Cell membrane</keyword>
<dbReference type="GO" id="GO:0007204">
    <property type="term" value="P:positive regulation of cytosolic calcium ion concentration"/>
    <property type="evidence" value="ECO:0000318"/>
    <property type="project" value="GO_Central"/>
</dbReference>
<evidence type="ECO:0000256" key="11">
    <source>
        <dbReference type="SAM" id="Phobius"/>
    </source>
</evidence>
<dbReference type="InterPro" id="IPR000355">
    <property type="entry name" value="Chemokine_rcpt"/>
</dbReference>
<dbReference type="GeneTree" id="ENSGT01110000267168"/>
<dbReference type="AlphaFoldDB" id="W5N5N0"/>
<dbReference type="FunCoup" id="W5N5N0">
    <property type="interactions" value="54"/>
</dbReference>
<dbReference type="Proteomes" id="UP000018468">
    <property type="component" value="Linkage group LG9"/>
</dbReference>
<organism evidence="13 14">
    <name type="scientific">Lepisosteus oculatus</name>
    <name type="common">Spotted gar</name>
    <dbReference type="NCBI Taxonomy" id="7918"/>
    <lineage>
        <taxon>Eukaryota</taxon>
        <taxon>Metazoa</taxon>
        <taxon>Chordata</taxon>
        <taxon>Craniata</taxon>
        <taxon>Vertebrata</taxon>
        <taxon>Euteleostomi</taxon>
        <taxon>Actinopterygii</taxon>
        <taxon>Neopterygii</taxon>
        <taxon>Holostei</taxon>
        <taxon>Semionotiformes</taxon>
        <taxon>Lepisosteidae</taxon>
        <taxon>Lepisosteus</taxon>
    </lineage>
</organism>
<dbReference type="FunFam" id="1.20.1070.10:FF:000130">
    <property type="entry name" value="Chemokine (C-C motif) receptor 2"/>
    <property type="match status" value="1"/>
</dbReference>
<evidence type="ECO:0000256" key="4">
    <source>
        <dbReference type="ARBA" id="ARBA00022989"/>
    </source>
</evidence>
<dbReference type="Gene3D" id="1.20.1070.10">
    <property type="entry name" value="Rhodopsin 7-helix transmembrane proteins"/>
    <property type="match status" value="1"/>
</dbReference>
<dbReference type="GO" id="GO:0016493">
    <property type="term" value="F:C-C chemokine receptor activity"/>
    <property type="evidence" value="ECO:0000318"/>
    <property type="project" value="GO_Central"/>
</dbReference>
<dbReference type="GO" id="GO:0060326">
    <property type="term" value="P:cell chemotaxis"/>
    <property type="evidence" value="ECO:0000318"/>
    <property type="project" value="GO_Central"/>
</dbReference>
<keyword evidence="6 11" id="KW-0472">Membrane</keyword>
<dbReference type="InterPro" id="IPR000276">
    <property type="entry name" value="GPCR_Rhodpsn"/>
</dbReference>
<evidence type="ECO:0000256" key="9">
    <source>
        <dbReference type="ARBA" id="ARBA00023224"/>
    </source>
</evidence>
<keyword evidence="5 10" id="KW-0297">G-protein coupled receptor</keyword>
<keyword evidence="7" id="KW-1015">Disulfide bond</keyword>
<feature type="domain" description="G-protein coupled receptors family 1 profile" evidence="12">
    <location>
        <begin position="57"/>
        <end position="305"/>
    </location>
</feature>
<dbReference type="PROSITE" id="PS00237">
    <property type="entry name" value="G_PROTEIN_RECEP_F1_1"/>
    <property type="match status" value="1"/>
</dbReference>
<accession>W5N5N0</accession>
<dbReference type="GO" id="GO:0009897">
    <property type="term" value="C:external side of plasma membrane"/>
    <property type="evidence" value="ECO:0000318"/>
    <property type="project" value="GO_Central"/>
</dbReference>
<feature type="transmembrane region" description="Helical" evidence="11">
    <location>
        <begin position="152"/>
        <end position="171"/>
    </location>
</feature>
<dbReference type="SUPFAM" id="SSF81321">
    <property type="entry name" value="Family A G protein-coupled receptor-like"/>
    <property type="match status" value="1"/>
</dbReference>
<keyword evidence="14" id="KW-1185">Reference proteome</keyword>
<reference evidence="14" key="1">
    <citation type="submission" date="2011-12" db="EMBL/GenBank/DDBJ databases">
        <title>The Draft Genome of Lepisosteus oculatus.</title>
        <authorList>
            <consortium name="The Broad Institute Genome Assembly &amp; Analysis Group"/>
            <consortium name="Computational R&amp;D Group"/>
            <consortium name="and Sequencing Platform"/>
            <person name="Di Palma F."/>
            <person name="Alfoldi J."/>
            <person name="Johnson J."/>
            <person name="Berlin A."/>
            <person name="Gnerre S."/>
            <person name="Jaffe D."/>
            <person name="MacCallum I."/>
            <person name="Young S."/>
            <person name="Walker B.J."/>
            <person name="Lander E.S."/>
            <person name="Lindblad-Toh K."/>
        </authorList>
    </citation>
    <scope>NUCLEOTIDE SEQUENCE [LARGE SCALE GENOMIC DNA]</scope>
</reference>
<feature type="transmembrane region" description="Helical" evidence="11">
    <location>
        <begin position="285"/>
        <end position="308"/>
    </location>
</feature>
<reference evidence="13" key="3">
    <citation type="submission" date="2025-09" db="UniProtKB">
        <authorList>
            <consortium name="Ensembl"/>
        </authorList>
    </citation>
    <scope>IDENTIFICATION</scope>
</reference>
<evidence type="ECO:0000313" key="14">
    <source>
        <dbReference type="Proteomes" id="UP000018468"/>
    </source>
</evidence>
<dbReference type="InterPro" id="IPR017452">
    <property type="entry name" value="GPCR_Rhodpsn_7TM"/>
</dbReference>
<comment type="similarity">
    <text evidence="10">Belongs to the G-protein coupled receptor 1 family.</text>
</comment>
<evidence type="ECO:0000256" key="10">
    <source>
        <dbReference type="RuleBase" id="RU000688"/>
    </source>
</evidence>
<dbReference type="PANTHER" id="PTHR10489:SF922">
    <property type="entry name" value="C-C CHEMOKINE RECEPTOR FAMILY-LIKE-RELATED"/>
    <property type="match status" value="1"/>
</dbReference>
<dbReference type="STRING" id="7918.ENSLOCP00000015939"/>
<keyword evidence="8 10" id="KW-0675">Receptor</keyword>
<dbReference type="PANTHER" id="PTHR10489">
    <property type="entry name" value="CELL ADHESION MOLECULE"/>
    <property type="match status" value="1"/>
</dbReference>
<evidence type="ECO:0000256" key="7">
    <source>
        <dbReference type="ARBA" id="ARBA00023157"/>
    </source>
</evidence>
<evidence type="ECO:0000259" key="12">
    <source>
        <dbReference type="PROSITE" id="PS50262"/>
    </source>
</evidence>
<evidence type="ECO:0000256" key="2">
    <source>
        <dbReference type="ARBA" id="ARBA00022475"/>
    </source>
</evidence>
<evidence type="ECO:0000256" key="8">
    <source>
        <dbReference type="ARBA" id="ARBA00023170"/>
    </source>
</evidence>
<feature type="transmembrane region" description="Helical" evidence="11">
    <location>
        <begin position="191"/>
        <end position="221"/>
    </location>
</feature>